<dbReference type="OMA" id="CRDIRHH"/>
<dbReference type="CDD" id="cd00171">
    <property type="entry name" value="Sec7"/>
    <property type="match status" value="1"/>
</dbReference>
<sequence length="1281" mass="142009">MPWTMDPRRSEQHSSVPGPNHLRSLVPSSLPPTSSFSIVDAPHRIKSELTWSQLIHAEIIAVTSAMRKNARWSGMNVSGLNMGGLGMSMGLRQGHSAKDSHPEHQEKNPLMEGFKNLREYMDTVQDVAELDALLLLKPFLEVIRSGNTTGPIAGTALGSIEKFLHYGIVGLHNPSIAFAMNALSSAATHCKFEASDVASDELVLLRMLQVLQMALTSSCGQVLSDEAVCEMMETGLSMCCQMRLSEMLRRSAEHAMINMVISIFERLKTLEDEWVYVDSPAPESAIDNNSTAVPPPPHMHTPVVSSSERENTYDSAPSDVIPTEFGVVERSEKGDTTNVAATNEEPAATTGAPAAMGVTEPEETPVSTDAKAAAPSSTEAAEEPEDAPPAAPLKPYGLPAIRELLRVLISLLNPHEHKHTDSMRLMALGILNVAFEVGGRSIARFETLRNLVADEFCKYLFQLAKTDATPLLTLTLRVISTVLDTMRPHLKLQQELFLFFLIERLSPASGAGSRHMVVDVDDEGHITLVPSQGKEGEPQAKGQVDVRSASPNMYAGARGGKYAEYGGVSIEVRELLLECLLQCARIPTFMVDLWFNYDCDLSCGDLFEETVQFLSKNSFPDPHGYNAFNSHTLCLDTLLMFIDHMVERIDSAHHSTNSLTSSSELIERKARKRIVLKGASLFNESPKKGIQYLKENGIIEADKDGDMTSSLADFLRSTIQLNKKSLGEYLGKPENLPLLQVFMRQFHFEGKRMDEALRIVLETFRLPGESQQIMRVTDTFAEVFYESKPPEIANPDAAQLLAYSVIMLNTDQHNRQIRRRMTLEDYMRNLRGVNGGKDFPKEHLSAIYDAIRQNEIVMPEEHEGHLGFNYAWKQLLLRSNTSGPFVVCDTSAYDKDIFQLAWKPALAAIAYAFDTAQDDATLQKAISGFHQCAMLSAHFGLCDVFDAIAVNLATMTGLLEEEGNAHSRPDPIVDVAGQKYVVSSLAVNFGRNYKGQLAAVVAFMVVTRHGNSMRKGWKKILEIIRNLFVNSLLPGSMLQVEDFLSGTTSIPLKPKSPAPAKQQNRRDGSLLSTLSSYLLSPYSNDETYRADPSEEEMENTMCAVDCVAACKLEELFGELSNLDTEPLVALLTAMRSLGYKKIDKEPEEPIAYDPVTVLFLEFMITLAIRNPDRIELVWPYTVDYIFGVLEYADKQSVLVVERTVVGLLRLCIRFAGKENMQEDILKCLRLLRDFPQSVTLAVAEQMMAGIFNLSSANSENLNNPEFVNTILEIKQKVANTM</sequence>
<dbReference type="Pfam" id="PF12783">
    <property type="entry name" value="Sec7-like_HUS"/>
    <property type="match status" value="1"/>
</dbReference>
<dbReference type="Proteomes" id="UP000242180">
    <property type="component" value="Unassembled WGS sequence"/>
</dbReference>
<evidence type="ECO:0000259" key="2">
    <source>
        <dbReference type="PROSITE" id="PS50190"/>
    </source>
</evidence>
<keyword evidence="4" id="KW-1185">Reference proteome</keyword>
<organism evidence="3 4">
    <name type="scientific">Syncephalastrum racemosum</name>
    <name type="common">Filamentous fungus</name>
    <dbReference type="NCBI Taxonomy" id="13706"/>
    <lineage>
        <taxon>Eukaryota</taxon>
        <taxon>Fungi</taxon>
        <taxon>Fungi incertae sedis</taxon>
        <taxon>Mucoromycota</taxon>
        <taxon>Mucoromycotina</taxon>
        <taxon>Mucoromycetes</taxon>
        <taxon>Mucorales</taxon>
        <taxon>Syncephalastraceae</taxon>
        <taxon>Syncephalastrum</taxon>
    </lineage>
</organism>
<feature type="compositionally biased region" description="Low complexity" evidence="1">
    <location>
        <begin position="369"/>
        <end position="379"/>
    </location>
</feature>
<dbReference type="Pfam" id="PF01369">
    <property type="entry name" value="Sec7"/>
    <property type="match status" value="1"/>
</dbReference>
<dbReference type="FunCoup" id="A0A1X2HMT0">
    <property type="interactions" value="655"/>
</dbReference>
<name>A0A1X2HMT0_SYNRA</name>
<dbReference type="Gene3D" id="1.10.1000.11">
    <property type="entry name" value="Arf Nucleotide-binding Site Opener,domain 2"/>
    <property type="match status" value="1"/>
</dbReference>
<dbReference type="GO" id="GO:0005085">
    <property type="term" value="F:guanyl-nucleotide exchange factor activity"/>
    <property type="evidence" value="ECO:0007669"/>
    <property type="project" value="InterPro"/>
</dbReference>
<dbReference type="InterPro" id="IPR035999">
    <property type="entry name" value="Sec7_dom_sf"/>
</dbReference>
<dbReference type="InParanoid" id="A0A1X2HMT0"/>
<dbReference type="GO" id="GO:0005794">
    <property type="term" value="C:Golgi apparatus"/>
    <property type="evidence" value="ECO:0007669"/>
    <property type="project" value="UniProtKB-ARBA"/>
</dbReference>
<dbReference type="PANTHER" id="PTHR10663:SF388">
    <property type="entry name" value="GOLGI-SPECIFIC BREFELDIN A-RESISTANCE GUANINE NUCLEOTIDE EXCHANGE FACTOR 1"/>
    <property type="match status" value="1"/>
</dbReference>
<feature type="region of interest" description="Disordered" evidence="1">
    <location>
        <begin position="286"/>
        <end position="392"/>
    </location>
</feature>
<dbReference type="Gene3D" id="1.10.220.20">
    <property type="match status" value="1"/>
</dbReference>
<comment type="caution">
    <text evidence="3">The sequence shown here is derived from an EMBL/GenBank/DDBJ whole genome shotgun (WGS) entry which is preliminary data.</text>
</comment>
<dbReference type="OrthoDB" id="10258608at2759"/>
<feature type="compositionally biased region" description="Basic and acidic residues" evidence="1">
    <location>
        <begin position="1"/>
        <end position="12"/>
    </location>
</feature>
<protein>
    <recommendedName>
        <fullName evidence="2">SEC7 domain-containing protein</fullName>
    </recommendedName>
</protein>
<dbReference type="SUPFAM" id="SSF48425">
    <property type="entry name" value="Sec7 domain"/>
    <property type="match status" value="1"/>
</dbReference>
<proteinExistence type="predicted"/>
<reference evidence="3 4" key="1">
    <citation type="submission" date="2016-07" db="EMBL/GenBank/DDBJ databases">
        <title>Pervasive Adenine N6-methylation of Active Genes in Fungi.</title>
        <authorList>
            <consortium name="DOE Joint Genome Institute"/>
            <person name="Mondo S.J."/>
            <person name="Dannebaum R.O."/>
            <person name="Kuo R.C."/>
            <person name="Labutti K."/>
            <person name="Haridas S."/>
            <person name="Kuo A."/>
            <person name="Salamov A."/>
            <person name="Ahrendt S.R."/>
            <person name="Lipzen A."/>
            <person name="Sullivan W."/>
            <person name="Andreopoulos W.B."/>
            <person name="Clum A."/>
            <person name="Lindquist E."/>
            <person name="Daum C."/>
            <person name="Ramamoorthy G.K."/>
            <person name="Gryganskyi A."/>
            <person name="Culley D."/>
            <person name="Magnuson J.K."/>
            <person name="James T.Y."/>
            <person name="O'Malley M.A."/>
            <person name="Stajich J.E."/>
            <person name="Spatafora J.W."/>
            <person name="Visel A."/>
            <person name="Grigoriev I.V."/>
        </authorList>
    </citation>
    <scope>NUCLEOTIDE SEQUENCE [LARGE SCALE GENOMIC DNA]</scope>
    <source>
        <strain evidence="3 4">NRRL 2496</strain>
    </source>
</reference>
<evidence type="ECO:0000256" key="1">
    <source>
        <dbReference type="SAM" id="MobiDB-lite"/>
    </source>
</evidence>
<dbReference type="EMBL" id="MCGN01000002">
    <property type="protein sequence ID" value="ORZ00661.1"/>
    <property type="molecule type" value="Genomic_DNA"/>
</dbReference>
<feature type="domain" description="SEC7" evidence="2">
    <location>
        <begin position="664"/>
        <end position="854"/>
    </location>
</feature>
<dbReference type="PANTHER" id="PTHR10663">
    <property type="entry name" value="GUANYL-NUCLEOTIDE EXCHANGE FACTOR"/>
    <property type="match status" value="1"/>
</dbReference>
<dbReference type="InterPro" id="IPR000904">
    <property type="entry name" value="Sec7_dom"/>
</dbReference>
<dbReference type="GO" id="GO:0016192">
    <property type="term" value="P:vesicle-mediated transport"/>
    <property type="evidence" value="ECO:0007669"/>
    <property type="project" value="UniProtKB-ARBA"/>
</dbReference>
<feature type="region of interest" description="Disordered" evidence="1">
    <location>
        <begin position="1"/>
        <end position="29"/>
    </location>
</feature>
<evidence type="ECO:0000313" key="4">
    <source>
        <dbReference type="Proteomes" id="UP000242180"/>
    </source>
</evidence>
<dbReference type="InterPro" id="IPR032691">
    <property type="entry name" value="Mon2/Sec7/BIG1-like_HUS"/>
</dbReference>
<accession>A0A1X2HMT0</accession>
<feature type="compositionally biased region" description="Low complexity" evidence="1">
    <location>
        <begin position="336"/>
        <end position="359"/>
    </location>
</feature>
<gene>
    <name evidence="3" type="ORF">BCR43DRAFT_468892</name>
</gene>
<dbReference type="InterPro" id="IPR023394">
    <property type="entry name" value="Sec7_C_sf"/>
</dbReference>
<dbReference type="PROSITE" id="PS50190">
    <property type="entry name" value="SEC7"/>
    <property type="match status" value="1"/>
</dbReference>
<dbReference type="SMART" id="SM00222">
    <property type="entry name" value="Sec7"/>
    <property type="match status" value="1"/>
</dbReference>
<dbReference type="GO" id="GO:0032012">
    <property type="term" value="P:regulation of ARF protein signal transduction"/>
    <property type="evidence" value="ECO:0007669"/>
    <property type="project" value="InterPro"/>
</dbReference>
<dbReference type="STRING" id="13706.A0A1X2HMT0"/>
<evidence type="ECO:0000313" key="3">
    <source>
        <dbReference type="EMBL" id="ORZ00661.1"/>
    </source>
</evidence>